<accession>A0A3N4IT55</accession>
<dbReference type="EMBL" id="ML119645">
    <property type="protein sequence ID" value="RPA87908.1"/>
    <property type="molecule type" value="Genomic_DNA"/>
</dbReference>
<sequence length="300" mass="34889">MAPSKKRKSKTSAELYHCEMNFRRCKYTTDRATVLVNHWRTKHNEEWLIEQRREKAVADREMALSGRRAVFAGFNEDTAREYDLNANEEAYRIRLEANQKELESLLNAISDPTIQLRTRRRFDNPDSNLNRYERQAKDDASHARSTTPSDFSDESDHDNERSKADELDKSDAEDGDFQETESVLKELYRMDIQDTGFNLPDEEEDDSIQAHQPAASQSIAPEEENPSNTATDQDRLDKEQEAFFSTHSSEAAAEFAASSRIDHQFAVDPSKTEVHDKAGWPVFELVRKEWFYRYHADRRL</sequence>
<feature type="compositionally biased region" description="Basic and acidic residues" evidence="1">
    <location>
        <begin position="158"/>
        <end position="172"/>
    </location>
</feature>
<reference evidence="2 3" key="1">
    <citation type="journal article" date="2018" name="Nat. Ecol. Evol.">
        <title>Pezizomycetes genomes reveal the molecular basis of ectomycorrhizal truffle lifestyle.</title>
        <authorList>
            <person name="Murat C."/>
            <person name="Payen T."/>
            <person name="Noel B."/>
            <person name="Kuo A."/>
            <person name="Morin E."/>
            <person name="Chen J."/>
            <person name="Kohler A."/>
            <person name="Krizsan K."/>
            <person name="Balestrini R."/>
            <person name="Da Silva C."/>
            <person name="Montanini B."/>
            <person name="Hainaut M."/>
            <person name="Levati E."/>
            <person name="Barry K.W."/>
            <person name="Belfiori B."/>
            <person name="Cichocki N."/>
            <person name="Clum A."/>
            <person name="Dockter R.B."/>
            <person name="Fauchery L."/>
            <person name="Guy J."/>
            <person name="Iotti M."/>
            <person name="Le Tacon F."/>
            <person name="Lindquist E.A."/>
            <person name="Lipzen A."/>
            <person name="Malagnac F."/>
            <person name="Mello A."/>
            <person name="Molinier V."/>
            <person name="Miyauchi S."/>
            <person name="Poulain J."/>
            <person name="Riccioni C."/>
            <person name="Rubini A."/>
            <person name="Sitrit Y."/>
            <person name="Splivallo R."/>
            <person name="Traeger S."/>
            <person name="Wang M."/>
            <person name="Zifcakova L."/>
            <person name="Wipf D."/>
            <person name="Zambonelli A."/>
            <person name="Paolocci F."/>
            <person name="Nowrousian M."/>
            <person name="Ottonello S."/>
            <person name="Baldrian P."/>
            <person name="Spatafora J.W."/>
            <person name="Henrissat B."/>
            <person name="Nagy L.G."/>
            <person name="Aury J.M."/>
            <person name="Wincker P."/>
            <person name="Grigoriev I.V."/>
            <person name="Bonfante P."/>
            <person name="Martin F.M."/>
        </authorList>
    </citation>
    <scope>NUCLEOTIDE SEQUENCE [LARGE SCALE GENOMIC DNA]</scope>
    <source>
        <strain evidence="2 3">RN42</strain>
    </source>
</reference>
<name>A0A3N4IT55_ASCIM</name>
<protein>
    <submittedName>
        <fullName evidence="2">Uncharacterized protein</fullName>
    </submittedName>
</protein>
<proteinExistence type="predicted"/>
<feature type="region of interest" description="Disordered" evidence="1">
    <location>
        <begin position="117"/>
        <end position="178"/>
    </location>
</feature>
<evidence type="ECO:0000256" key="1">
    <source>
        <dbReference type="SAM" id="MobiDB-lite"/>
    </source>
</evidence>
<gene>
    <name evidence="2" type="ORF">BJ508DRAFT_320026</name>
</gene>
<organism evidence="2 3">
    <name type="scientific">Ascobolus immersus RN42</name>
    <dbReference type="NCBI Taxonomy" id="1160509"/>
    <lineage>
        <taxon>Eukaryota</taxon>
        <taxon>Fungi</taxon>
        <taxon>Dikarya</taxon>
        <taxon>Ascomycota</taxon>
        <taxon>Pezizomycotina</taxon>
        <taxon>Pezizomycetes</taxon>
        <taxon>Pezizales</taxon>
        <taxon>Ascobolaceae</taxon>
        <taxon>Ascobolus</taxon>
    </lineage>
</organism>
<evidence type="ECO:0000313" key="2">
    <source>
        <dbReference type="EMBL" id="RPA87908.1"/>
    </source>
</evidence>
<dbReference type="AlphaFoldDB" id="A0A3N4IT55"/>
<keyword evidence="3" id="KW-1185">Reference proteome</keyword>
<feature type="compositionally biased region" description="Basic and acidic residues" evidence="1">
    <location>
        <begin position="131"/>
        <end position="142"/>
    </location>
</feature>
<feature type="region of interest" description="Disordered" evidence="1">
    <location>
        <begin position="196"/>
        <end position="233"/>
    </location>
</feature>
<dbReference type="Proteomes" id="UP000275078">
    <property type="component" value="Unassembled WGS sequence"/>
</dbReference>
<evidence type="ECO:0000313" key="3">
    <source>
        <dbReference type="Proteomes" id="UP000275078"/>
    </source>
</evidence>